<comment type="subcellular location">
    <subcellularLocation>
        <location evidence="1">Periplasm</location>
    </subcellularLocation>
</comment>
<dbReference type="PRINTS" id="PR00969">
    <property type="entry name" value="CHAPERONPILI"/>
</dbReference>
<evidence type="ECO:0000256" key="5">
    <source>
        <dbReference type="ARBA" id="ARBA00023186"/>
    </source>
</evidence>
<evidence type="ECO:0000256" key="2">
    <source>
        <dbReference type="ARBA" id="ARBA00007399"/>
    </source>
</evidence>
<reference evidence="9 10" key="1">
    <citation type="journal article" date="2012" name="J. Bacteriol.">
        <title>Complete Genome Sequence of Providencia stuartii Clinical Isolate MRSN 2154.</title>
        <authorList>
            <person name="Clifford R.J."/>
            <person name="Hang J."/>
            <person name="Riley M.C."/>
            <person name="Onmus-Leone F."/>
            <person name="Kuschner R.A."/>
            <person name="Lesho E.P."/>
            <person name="Waterman P.E."/>
        </authorList>
    </citation>
    <scope>NUCLEOTIDE SEQUENCE [LARGE SCALE GENOMIC DNA]</scope>
    <source>
        <strain evidence="9 10">MRSN 2154</strain>
    </source>
</reference>
<dbReference type="InterPro" id="IPR016147">
    <property type="entry name" value="Pili_assmbl_chaperone_N"/>
</dbReference>
<evidence type="ECO:0000313" key="9">
    <source>
        <dbReference type="EMBL" id="AFH92835.1"/>
    </source>
</evidence>
<dbReference type="EMBL" id="CP003488">
    <property type="protein sequence ID" value="AFH92835.1"/>
    <property type="molecule type" value="Genomic_DNA"/>
</dbReference>
<dbReference type="PANTHER" id="PTHR30251:SF2">
    <property type="entry name" value="FIMBRIAL CHAPERONE YADV-RELATED"/>
    <property type="match status" value="1"/>
</dbReference>
<feature type="chain" id="PRO_5007303713" evidence="6">
    <location>
        <begin position="24"/>
        <end position="241"/>
    </location>
</feature>
<feature type="domain" description="Pili assembly chaperone C-terminal" evidence="8">
    <location>
        <begin position="174"/>
        <end position="234"/>
    </location>
</feature>
<gene>
    <name evidence="9" type="ordered locus">S70_04775</name>
</gene>
<dbReference type="KEGG" id="psi:S70_04775"/>
<dbReference type="GO" id="GO:0030288">
    <property type="term" value="C:outer membrane-bounded periplasmic space"/>
    <property type="evidence" value="ECO:0007669"/>
    <property type="project" value="InterPro"/>
</dbReference>
<sequence length="241" mass="27020">MIVKVFRVIGTILLLLSTTSAMAGIVLHGTRIIYNESQDNVGANITIKSEDNSNTPYLVRTQIYRDVQGQIAQNNFITTPSMFRLEPSDLNQVKILKVKNDLPKDRESIFYFRAIALPATDRLDNNSTPKLAGSLQIATGNTIKLFYRPVQFSVSQKEAMGLLKFSLQNNGLKVTNPTPYYITLSEIKVGNKLAKLEPKLGNTMISPFSDMLYQDIHQKGKVQWSAINDFGGKDQFDGWVQ</sequence>
<evidence type="ECO:0000256" key="1">
    <source>
        <dbReference type="ARBA" id="ARBA00004418"/>
    </source>
</evidence>
<keyword evidence="3 6" id="KW-0732">Signal</keyword>
<evidence type="ECO:0000256" key="4">
    <source>
        <dbReference type="ARBA" id="ARBA00022764"/>
    </source>
</evidence>
<dbReference type="InterPro" id="IPR013783">
    <property type="entry name" value="Ig-like_fold"/>
</dbReference>
<dbReference type="InterPro" id="IPR036316">
    <property type="entry name" value="Pili_assmbl_chap_C_dom_sf"/>
</dbReference>
<dbReference type="Proteomes" id="UP000005012">
    <property type="component" value="Chromosome"/>
</dbReference>
<feature type="domain" description="Pili assembly chaperone N-terminal" evidence="7">
    <location>
        <begin position="24"/>
        <end position="151"/>
    </location>
</feature>
<dbReference type="SUPFAM" id="SSF49354">
    <property type="entry name" value="PapD-like"/>
    <property type="match status" value="1"/>
</dbReference>
<dbReference type="InterPro" id="IPR001829">
    <property type="entry name" value="Pili_assmbl_chaperone_bac"/>
</dbReference>
<dbReference type="GO" id="GO:0071555">
    <property type="term" value="P:cell wall organization"/>
    <property type="evidence" value="ECO:0007669"/>
    <property type="project" value="InterPro"/>
</dbReference>
<dbReference type="InterPro" id="IPR016148">
    <property type="entry name" value="Pili_assmbl_chaperone_C"/>
</dbReference>
<evidence type="ECO:0000256" key="6">
    <source>
        <dbReference type="SAM" id="SignalP"/>
    </source>
</evidence>
<dbReference type="AlphaFoldDB" id="A0A140NI82"/>
<feature type="signal peptide" evidence="6">
    <location>
        <begin position="1"/>
        <end position="23"/>
    </location>
</feature>
<dbReference type="SUPFAM" id="SSF49584">
    <property type="entry name" value="Periplasmic chaperone C-domain"/>
    <property type="match status" value="1"/>
</dbReference>
<dbReference type="RefSeq" id="WP_014656532.1">
    <property type="nucleotide sequence ID" value="NC_017731.1"/>
</dbReference>
<dbReference type="GeneID" id="93518376"/>
<name>A0A140NI82_PROSM</name>
<keyword evidence="5" id="KW-0143">Chaperone</keyword>
<dbReference type="Pfam" id="PF00345">
    <property type="entry name" value="PapD_N"/>
    <property type="match status" value="1"/>
</dbReference>
<evidence type="ECO:0000259" key="8">
    <source>
        <dbReference type="Pfam" id="PF02753"/>
    </source>
</evidence>
<dbReference type="PANTHER" id="PTHR30251">
    <property type="entry name" value="PILUS ASSEMBLY CHAPERONE"/>
    <property type="match status" value="1"/>
</dbReference>
<evidence type="ECO:0000313" key="10">
    <source>
        <dbReference type="Proteomes" id="UP000005012"/>
    </source>
</evidence>
<organism evidence="9 10">
    <name type="scientific">Providencia stuartii (strain MRSN 2154)</name>
    <dbReference type="NCBI Taxonomy" id="1157951"/>
    <lineage>
        <taxon>Bacteria</taxon>
        <taxon>Pseudomonadati</taxon>
        <taxon>Pseudomonadota</taxon>
        <taxon>Gammaproteobacteria</taxon>
        <taxon>Enterobacterales</taxon>
        <taxon>Morganellaceae</taxon>
        <taxon>Providencia</taxon>
    </lineage>
</organism>
<reference evidence="10" key="2">
    <citation type="submission" date="2012-04" db="EMBL/GenBank/DDBJ databases">
        <title>Complete genome sequence of Providencia stuartii clinical isolate MRSN 2154.</title>
        <authorList>
            <person name="Clifford R.J."/>
            <person name="Hang J."/>
            <person name="Riley M.C."/>
            <person name="Onmus-Leone F."/>
            <person name="Kuschner R.A."/>
            <person name="Lesho E.P."/>
            <person name="Waterman P.E."/>
        </authorList>
    </citation>
    <scope>NUCLEOTIDE SEQUENCE [LARGE SCALE GENOMIC DNA]</scope>
    <source>
        <strain evidence="10">MRSN 2154</strain>
    </source>
</reference>
<dbReference type="InterPro" id="IPR008962">
    <property type="entry name" value="PapD-like_sf"/>
</dbReference>
<protein>
    <submittedName>
        <fullName evidence="9">Fimbrial chaperone</fullName>
    </submittedName>
</protein>
<dbReference type="Gene3D" id="2.60.40.10">
    <property type="entry name" value="Immunoglobulins"/>
    <property type="match status" value="2"/>
</dbReference>
<accession>A0A140NI82</accession>
<dbReference type="PATRIC" id="fig|1157951.4.peg.945"/>
<proteinExistence type="inferred from homology"/>
<dbReference type="HOGENOM" id="CLU_070768_2_1_6"/>
<dbReference type="Pfam" id="PF02753">
    <property type="entry name" value="PapD_C"/>
    <property type="match status" value="1"/>
</dbReference>
<evidence type="ECO:0000259" key="7">
    <source>
        <dbReference type="Pfam" id="PF00345"/>
    </source>
</evidence>
<comment type="similarity">
    <text evidence="2">Belongs to the periplasmic pilus chaperone family.</text>
</comment>
<evidence type="ECO:0000256" key="3">
    <source>
        <dbReference type="ARBA" id="ARBA00022729"/>
    </source>
</evidence>
<dbReference type="OrthoDB" id="6464870at2"/>
<keyword evidence="4" id="KW-0574">Periplasm</keyword>
<dbReference type="InterPro" id="IPR050643">
    <property type="entry name" value="Periplasmic_pilus_chap"/>
</dbReference>